<evidence type="ECO:0000256" key="7">
    <source>
        <dbReference type="SAM" id="Phobius"/>
    </source>
</evidence>
<proteinExistence type="predicted"/>
<dbReference type="GO" id="GO:0005524">
    <property type="term" value="F:ATP binding"/>
    <property type="evidence" value="ECO:0007669"/>
    <property type="project" value="UniProtKB-KW"/>
</dbReference>
<feature type="transmembrane region" description="Helical" evidence="7">
    <location>
        <begin position="139"/>
        <end position="157"/>
    </location>
</feature>
<evidence type="ECO:0000256" key="2">
    <source>
        <dbReference type="ARBA" id="ARBA00022692"/>
    </source>
</evidence>
<name>A0A916TZC7_9SPHI</name>
<comment type="caution">
    <text evidence="10">The sequence shown here is derived from an EMBL/GenBank/DDBJ whole genome shotgun (WGS) entry which is preliminary data.</text>
</comment>
<evidence type="ECO:0000256" key="4">
    <source>
        <dbReference type="ARBA" id="ARBA00022840"/>
    </source>
</evidence>
<keyword evidence="5 7" id="KW-1133">Transmembrane helix</keyword>
<evidence type="ECO:0000313" key="11">
    <source>
        <dbReference type="Proteomes" id="UP000651668"/>
    </source>
</evidence>
<dbReference type="PANTHER" id="PTHR43394">
    <property type="entry name" value="ATP-DEPENDENT PERMEASE MDL1, MITOCHONDRIAL"/>
    <property type="match status" value="1"/>
</dbReference>
<protein>
    <submittedName>
        <fullName evidence="10">ABC transporter ATP-binding protein</fullName>
    </submittedName>
</protein>
<dbReference type="RefSeq" id="WP_188625047.1">
    <property type="nucleotide sequence ID" value="NZ_BMIL01000001.1"/>
</dbReference>
<dbReference type="PROSITE" id="PS50893">
    <property type="entry name" value="ABC_TRANSPORTER_2"/>
    <property type="match status" value="1"/>
</dbReference>
<dbReference type="Pfam" id="PF00005">
    <property type="entry name" value="ABC_tran"/>
    <property type="match status" value="1"/>
</dbReference>
<organism evidence="10 11">
    <name type="scientific">Pedobacter quisquiliarum</name>
    <dbReference type="NCBI Taxonomy" id="1834438"/>
    <lineage>
        <taxon>Bacteria</taxon>
        <taxon>Pseudomonadati</taxon>
        <taxon>Bacteroidota</taxon>
        <taxon>Sphingobacteriia</taxon>
        <taxon>Sphingobacteriales</taxon>
        <taxon>Sphingobacteriaceae</taxon>
        <taxon>Pedobacter</taxon>
    </lineage>
</organism>
<gene>
    <name evidence="10" type="ORF">GCM10011387_02950</name>
</gene>
<sequence length="556" mass="62703">MYQDKDFTLSNAALFNYITKEKKDVWSIYIYAILSGLVQLSIPLGIQAIVSFIMGATMVTSLYILIFFIVLGTFLVGLFRVKVMQIIEKIQQKMFVEYSIAFATKIPKINLSATKKYYLPELVNRFFDTQNLQKGISKILLEIPTALIQIVFGILLLSFYHPWFLVFGALVIIIVAIIFKFTMNSGIRSSLEESEKKYAVASWLEDIAGAVKTFKINSTADAHLTGTDERVVRYLKHRTSHFRVLEFQYKTIIGFNVIITMLMLTIGTYLLVTQQLNIGAFIATEIVVLTIMSAVERLIKSLESYYDVIASLVKLNKVTELPEEQNGIINLQKEHGGMEVKLDDVSFAFTDNRPILKNISFEAKPNTITVISGAFGAGKTTLLSVMAGFYENTSGAIMFDKIPLNNLDKNQLRSRIGLYTQDMIIIKGTLLENILLGRKNVSADEVIKLSEEIGLEELPSLFSKGFDTEISETDTEVSFSGKKKITLLRALLGTNRLLMLEDPLQGMNEEFRTRMIRHLEKIKAFTTIIIISQGSALQDIADQHLHLEDGHLYTVK</sequence>
<keyword evidence="3" id="KW-0547">Nucleotide-binding</keyword>
<reference evidence="10" key="1">
    <citation type="journal article" date="2014" name="Int. J. Syst. Evol. Microbiol.">
        <title>Complete genome sequence of Corynebacterium casei LMG S-19264T (=DSM 44701T), isolated from a smear-ripened cheese.</title>
        <authorList>
            <consortium name="US DOE Joint Genome Institute (JGI-PGF)"/>
            <person name="Walter F."/>
            <person name="Albersmeier A."/>
            <person name="Kalinowski J."/>
            <person name="Ruckert C."/>
        </authorList>
    </citation>
    <scope>NUCLEOTIDE SEQUENCE</scope>
    <source>
        <strain evidence="10">CGMCC 1.15343</strain>
    </source>
</reference>
<dbReference type="InterPro" id="IPR003439">
    <property type="entry name" value="ABC_transporter-like_ATP-bd"/>
</dbReference>
<dbReference type="Proteomes" id="UP000651668">
    <property type="component" value="Unassembled WGS sequence"/>
</dbReference>
<feature type="domain" description="ABC transmembrane type-1" evidence="9">
    <location>
        <begin position="30"/>
        <end position="307"/>
    </location>
</feature>
<reference evidence="10" key="2">
    <citation type="submission" date="2020-09" db="EMBL/GenBank/DDBJ databases">
        <authorList>
            <person name="Sun Q."/>
            <person name="Zhou Y."/>
        </authorList>
    </citation>
    <scope>NUCLEOTIDE SEQUENCE</scope>
    <source>
        <strain evidence="10">CGMCC 1.15343</strain>
    </source>
</reference>
<dbReference type="GO" id="GO:0016887">
    <property type="term" value="F:ATP hydrolysis activity"/>
    <property type="evidence" value="ECO:0007669"/>
    <property type="project" value="InterPro"/>
</dbReference>
<dbReference type="PROSITE" id="PS50929">
    <property type="entry name" value="ABC_TM1F"/>
    <property type="match status" value="1"/>
</dbReference>
<evidence type="ECO:0000256" key="5">
    <source>
        <dbReference type="ARBA" id="ARBA00022989"/>
    </source>
</evidence>
<evidence type="ECO:0000256" key="6">
    <source>
        <dbReference type="ARBA" id="ARBA00023136"/>
    </source>
</evidence>
<evidence type="ECO:0000256" key="3">
    <source>
        <dbReference type="ARBA" id="ARBA00022741"/>
    </source>
</evidence>
<dbReference type="Gene3D" id="3.40.50.300">
    <property type="entry name" value="P-loop containing nucleotide triphosphate hydrolases"/>
    <property type="match status" value="1"/>
</dbReference>
<dbReference type="GO" id="GO:0005886">
    <property type="term" value="C:plasma membrane"/>
    <property type="evidence" value="ECO:0007669"/>
    <property type="project" value="UniProtKB-SubCell"/>
</dbReference>
<dbReference type="InterPro" id="IPR011527">
    <property type="entry name" value="ABC1_TM_dom"/>
</dbReference>
<evidence type="ECO:0000259" key="9">
    <source>
        <dbReference type="PROSITE" id="PS50929"/>
    </source>
</evidence>
<feature type="transmembrane region" description="Helical" evidence="7">
    <location>
        <begin position="163"/>
        <end position="181"/>
    </location>
</feature>
<keyword evidence="4 10" id="KW-0067">ATP-binding</keyword>
<dbReference type="SUPFAM" id="SSF52540">
    <property type="entry name" value="P-loop containing nucleoside triphosphate hydrolases"/>
    <property type="match status" value="1"/>
</dbReference>
<feature type="domain" description="ABC transporter" evidence="8">
    <location>
        <begin position="340"/>
        <end position="555"/>
    </location>
</feature>
<dbReference type="InterPro" id="IPR039421">
    <property type="entry name" value="Type_1_exporter"/>
</dbReference>
<dbReference type="Pfam" id="PF00664">
    <property type="entry name" value="ABC_membrane"/>
    <property type="match status" value="1"/>
</dbReference>
<evidence type="ECO:0000256" key="1">
    <source>
        <dbReference type="ARBA" id="ARBA00004651"/>
    </source>
</evidence>
<dbReference type="EMBL" id="BMIL01000001">
    <property type="protein sequence ID" value="GGC52839.1"/>
    <property type="molecule type" value="Genomic_DNA"/>
</dbReference>
<dbReference type="GO" id="GO:0015421">
    <property type="term" value="F:ABC-type oligopeptide transporter activity"/>
    <property type="evidence" value="ECO:0007669"/>
    <property type="project" value="TreeGrafter"/>
</dbReference>
<keyword evidence="11" id="KW-1185">Reference proteome</keyword>
<feature type="transmembrane region" description="Helical" evidence="7">
    <location>
        <begin position="28"/>
        <end position="54"/>
    </location>
</feature>
<evidence type="ECO:0000259" key="8">
    <source>
        <dbReference type="PROSITE" id="PS50893"/>
    </source>
</evidence>
<feature type="transmembrane region" description="Helical" evidence="7">
    <location>
        <begin position="252"/>
        <end position="272"/>
    </location>
</feature>
<dbReference type="SUPFAM" id="SSF90123">
    <property type="entry name" value="ABC transporter transmembrane region"/>
    <property type="match status" value="1"/>
</dbReference>
<dbReference type="AlphaFoldDB" id="A0A916TZC7"/>
<keyword evidence="6 7" id="KW-0472">Membrane</keyword>
<dbReference type="InterPro" id="IPR036640">
    <property type="entry name" value="ABC1_TM_sf"/>
</dbReference>
<comment type="subcellular location">
    <subcellularLocation>
        <location evidence="1">Cell membrane</location>
        <topology evidence="1">Multi-pass membrane protein</topology>
    </subcellularLocation>
</comment>
<dbReference type="Gene3D" id="1.20.1560.10">
    <property type="entry name" value="ABC transporter type 1, transmembrane domain"/>
    <property type="match status" value="1"/>
</dbReference>
<evidence type="ECO:0000313" key="10">
    <source>
        <dbReference type="EMBL" id="GGC52839.1"/>
    </source>
</evidence>
<dbReference type="SMART" id="SM00382">
    <property type="entry name" value="AAA"/>
    <property type="match status" value="1"/>
</dbReference>
<feature type="transmembrane region" description="Helical" evidence="7">
    <location>
        <begin position="60"/>
        <end position="79"/>
    </location>
</feature>
<accession>A0A916TZC7</accession>
<dbReference type="InterPro" id="IPR003593">
    <property type="entry name" value="AAA+_ATPase"/>
</dbReference>
<keyword evidence="2 7" id="KW-0812">Transmembrane</keyword>
<dbReference type="PANTHER" id="PTHR43394:SF4">
    <property type="entry name" value="TOXIN SECRETION ABC TRANSPORTER ATP-BINDING PROTEIN"/>
    <property type="match status" value="1"/>
</dbReference>
<dbReference type="InterPro" id="IPR027417">
    <property type="entry name" value="P-loop_NTPase"/>
</dbReference>